<keyword evidence="3" id="KW-1185">Reference proteome</keyword>
<feature type="region of interest" description="Disordered" evidence="1">
    <location>
        <begin position="19"/>
        <end position="149"/>
    </location>
</feature>
<feature type="compositionally biased region" description="Polar residues" evidence="1">
    <location>
        <begin position="76"/>
        <end position="94"/>
    </location>
</feature>
<feature type="compositionally biased region" description="Low complexity" evidence="1">
    <location>
        <begin position="133"/>
        <end position="149"/>
    </location>
</feature>
<sequence length="149" mass="16350">MPKRIRSSYLLFHCKLQKQTQEKLETKESRGREEQHHQTTTTTHQSPPPAFPCPISARNREPTARSWPLSVACSPLSLQKQSQKASPSSLCRSSQKAERKQSSEVTGGQLPPRSQSSATPQLPPRISAKNGKPAARSWAPSAASSPLSL</sequence>
<protein>
    <submittedName>
        <fullName evidence="2">Uncharacterized protein</fullName>
    </submittedName>
</protein>
<feature type="compositionally biased region" description="Basic and acidic residues" evidence="1">
    <location>
        <begin position="20"/>
        <end position="37"/>
    </location>
</feature>
<name>A0AAV5JK51_9ROSI</name>
<comment type="caution">
    <text evidence="2">The sequence shown here is derived from an EMBL/GenBank/DDBJ whole genome shotgun (WGS) entry which is preliminary data.</text>
</comment>
<dbReference type="Proteomes" id="UP001054252">
    <property type="component" value="Unassembled WGS sequence"/>
</dbReference>
<evidence type="ECO:0000313" key="3">
    <source>
        <dbReference type="Proteomes" id="UP001054252"/>
    </source>
</evidence>
<dbReference type="AlphaFoldDB" id="A0AAV5JK51"/>
<reference evidence="2 3" key="1">
    <citation type="journal article" date="2021" name="Commun. Biol.">
        <title>The genome of Shorea leprosula (Dipterocarpaceae) highlights the ecological relevance of drought in aseasonal tropical rainforests.</title>
        <authorList>
            <person name="Ng K.K.S."/>
            <person name="Kobayashi M.J."/>
            <person name="Fawcett J.A."/>
            <person name="Hatakeyama M."/>
            <person name="Paape T."/>
            <person name="Ng C.H."/>
            <person name="Ang C.C."/>
            <person name="Tnah L.H."/>
            <person name="Lee C.T."/>
            <person name="Nishiyama T."/>
            <person name="Sese J."/>
            <person name="O'Brien M.J."/>
            <person name="Copetti D."/>
            <person name="Mohd Noor M.I."/>
            <person name="Ong R.C."/>
            <person name="Putra M."/>
            <person name="Sireger I.Z."/>
            <person name="Indrioko S."/>
            <person name="Kosugi Y."/>
            <person name="Izuno A."/>
            <person name="Isagi Y."/>
            <person name="Lee S.L."/>
            <person name="Shimizu K.K."/>
        </authorList>
    </citation>
    <scope>NUCLEOTIDE SEQUENCE [LARGE SCALE GENOMIC DNA]</scope>
    <source>
        <strain evidence="2">214</strain>
    </source>
</reference>
<evidence type="ECO:0000313" key="2">
    <source>
        <dbReference type="EMBL" id="GKV14948.1"/>
    </source>
</evidence>
<accession>A0AAV5JK51</accession>
<proteinExistence type="predicted"/>
<organism evidence="2 3">
    <name type="scientific">Rubroshorea leprosula</name>
    <dbReference type="NCBI Taxonomy" id="152421"/>
    <lineage>
        <taxon>Eukaryota</taxon>
        <taxon>Viridiplantae</taxon>
        <taxon>Streptophyta</taxon>
        <taxon>Embryophyta</taxon>
        <taxon>Tracheophyta</taxon>
        <taxon>Spermatophyta</taxon>
        <taxon>Magnoliopsida</taxon>
        <taxon>eudicotyledons</taxon>
        <taxon>Gunneridae</taxon>
        <taxon>Pentapetalae</taxon>
        <taxon>rosids</taxon>
        <taxon>malvids</taxon>
        <taxon>Malvales</taxon>
        <taxon>Dipterocarpaceae</taxon>
        <taxon>Rubroshorea</taxon>
    </lineage>
</organism>
<dbReference type="EMBL" id="BPVZ01000042">
    <property type="protein sequence ID" value="GKV14948.1"/>
    <property type="molecule type" value="Genomic_DNA"/>
</dbReference>
<evidence type="ECO:0000256" key="1">
    <source>
        <dbReference type="SAM" id="MobiDB-lite"/>
    </source>
</evidence>
<gene>
    <name evidence="2" type="ORF">SLEP1_g25745</name>
</gene>